<dbReference type="RefSeq" id="WP_086086371.1">
    <property type="nucleotide sequence ID" value="NZ_CP021112.1"/>
</dbReference>
<protein>
    <submittedName>
        <fullName evidence="5">Uncharacterized protein</fullName>
    </submittedName>
</protein>
<gene>
    <name evidence="5" type="ORF">CAK95_02390</name>
</gene>
<name>A0A1W6ZKZ4_9HYPH</name>
<dbReference type="Gene3D" id="3.40.190.10">
    <property type="entry name" value="Periplasmic binding protein-like II"/>
    <property type="match status" value="2"/>
</dbReference>
<evidence type="ECO:0000256" key="3">
    <source>
        <dbReference type="ARBA" id="ARBA00023125"/>
    </source>
</evidence>
<dbReference type="Pfam" id="PF03466">
    <property type="entry name" value="LysR_substrate"/>
    <property type="match status" value="1"/>
</dbReference>
<keyword evidence="4" id="KW-0804">Transcription</keyword>
<dbReference type="GO" id="GO:0003677">
    <property type="term" value="F:DNA binding"/>
    <property type="evidence" value="ECO:0007669"/>
    <property type="project" value="UniProtKB-KW"/>
</dbReference>
<reference evidence="5 6" key="1">
    <citation type="submission" date="2017-05" db="EMBL/GenBank/DDBJ databases">
        <title>Full genome sequence of Pseudorhodoplanes sinuspersici.</title>
        <authorList>
            <person name="Dastgheib S.M.M."/>
            <person name="Shavandi M."/>
            <person name="Tirandaz H."/>
        </authorList>
    </citation>
    <scope>NUCLEOTIDE SEQUENCE [LARGE SCALE GENOMIC DNA]</scope>
    <source>
        <strain evidence="5 6">RIPI110</strain>
    </source>
</reference>
<dbReference type="InterPro" id="IPR005119">
    <property type="entry name" value="LysR_subst-bd"/>
</dbReference>
<dbReference type="SUPFAM" id="SSF53850">
    <property type="entry name" value="Periplasmic binding protein-like II"/>
    <property type="match status" value="1"/>
</dbReference>
<keyword evidence="6" id="KW-1185">Reference proteome</keyword>
<evidence type="ECO:0000256" key="4">
    <source>
        <dbReference type="ARBA" id="ARBA00023163"/>
    </source>
</evidence>
<dbReference type="PANTHER" id="PTHR30346:SF0">
    <property type="entry name" value="HCA OPERON TRANSCRIPTIONAL ACTIVATOR HCAR"/>
    <property type="match status" value="1"/>
</dbReference>
<dbReference type="Gene3D" id="1.10.10.10">
    <property type="entry name" value="Winged helix-like DNA-binding domain superfamily/Winged helix DNA-binding domain"/>
    <property type="match status" value="1"/>
</dbReference>
<organism evidence="5 6">
    <name type="scientific">Pseudorhodoplanes sinuspersici</name>
    <dbReference type="NCBI Taxonomy" id="1235591"/>
    <lineage>
        <taxon>Bacteria</taxon>
        <taxon>Pseudomonadati</taxon>
        <taxon>Pseudomonadota</taxon>
        <taxon>Alphaproteobacteria</taxon>
        <taxon>Hyphomicrobiales</taxon>
        <taxon>Pseudorhodoplanes</taxon>
    </lineage>
</organism>
<dbReference type="PANTHER" id="PTHR30346">
    <property type="entry name" value="TRANSCRIPTIONAL DUAL REGULATOR HCAR-RELATED"/>
    <property type="match status" value="1"/>
</dbReference>
<evidence type="ECO:0000256" key="1">
    <source>
        <dbReference type="ARBA" id="ARBA00009437"/>
    </source>
</evidence>
<dbReference type="Proteomes" id="UP000194137">
    <property type="component" value="Chromosome"/>
</dbReference>
<evidence type="ECO:0000256" key="2">
    <source>
        <dbReference type="ARBA" id="ARBA00023015"/>
    </source>
</evidence>
<dbReference type="CDD" id="cd08414">
    <property type="entry name" value="PBP2_LTTR_aromatics_like"/>
    <property type="match status" value="1"/>
</dbReference>
<accession>A0A1W6ZKZ4</accession>
<dbReference type="InterPro" id="IPR000847">
    <property type="entry name" value="LysR_HTH_N"/>
</dbReference>
<dbReference type="PRINTS" id="PR00039">
    <property type="entry name" value="HTHLYSR"/>
</dbReference>
<dbReference type="Pfam" id="PF00126">
    <property type="entry name" value="HTH_1"/>
    <property type="match status" value="1"/>
</dbReference>
<keyword evidence="2" id="KW-0805">Transcription regulation</keyword>
<dbReference type="GO" id="GO:0032993">
    <property type="term" value="C:protein-DNA complex"/>
    <property type="evidence" value="ECO:0007669"/>
    <property type="project" value="TreeGrafter"/>
</dbReference>
<dbReference type="KEGG" id="psin:CAK95_02390"/>
<keyword evidence="3" id="KW-0238">DNA-binding</keyword>
<dbReference type="InterPro" id="IPR036388">
    <property type="entry name" value="WH-like_DNA-bd_sf"/>
</dbReference>
<evidence type="ECO:0000313" key="5">
    <source>
        <dbReference type="EMBL" id="ARP98056.1"/>
    </source>
</evidence>
<dbReference type="InterPro" id="IPR036390">
    <property type="entry name" value="WH_DNA-bd_sf"/>
</dbReference>
<evidence type="ECO:0000313" key="6">
    <source>
        <dbReference type="Proteomes" id="UP000194137"/>
    </source>
</evidence>
<sequence>MCVEVPHLRYVTAAAEHRSFRRAAAALNVTQPTLSKRIRELEERLGMLLFERTTGGAQLTANGEDFLVVAKRVLADLDSMENYAKATKAGRAGRLQIGFYTALAGPLRDTIFSFAQHHPQVDLDVIEDDRITLIPLLDRGAIDIALVLGEPAYRDYAHISLWSERIMVALPKTHPLTERDFVYWTDLKNERFVMSQRDPGPEIKDVLLSKLTAPGDRPFIKHVKAHHTATIIAVDGQRGITLACESSCLPPWPGVVFREVRDGNGPTRLGFVAYWRRNNDNPILKQFRAWLEAHPAVPHIPSCRPSMTVTNGAATTSKEVT</sequence>
<dbReference type="AlphaFoldDB" id="A0A1W6ZKZ4"/>
<comment type="similarity">
    <text evidence="1">Belongs to the LysR transcriptional regulatory family.</text>
</comment>
<dbReference type="GO" id="GO:0003700">
    <property type="term" value="F:DNA-binding transcription factor activity"/>
    <property type="evidence" value="ECO:0007669"/>
    <property type="project" value="InterPro"/>
</dbReference>
<proteinExistence type="inferred from homology"/>
<dbReference type="STRING" id="1235591.CAK95_02390"/>
<dbReference type="EMBL" id="CP021112">
    <property type="protein sequence ID" value="ARP98056.1"/>
    <property type="molecule type" value="Genomic_DNA"/>
</dbReference>
<dbReference type="OrthoDB" id="9813056at2"/>
<dbReference type="FunFam" id="1.10.10.10:FF:000001">
    <property type="entry name" value="LysR family transcriptional regulator"/>
    <property type="match status" value="1"/>
</dbReference>
<dbReference type="SUPFAM" id="SSF46785">
    <property type="entry name" value="Winged helix' DNA-binding domain"/>
    <property type="match status" value="1"/>
</dbReference>
<dbReference type="PROSITE" id="PS50931">
    <property type="entry name" value="HTH_LYSR"/>
    <property type="match status" value="1"/>
</dbReference>